<dbReference type="Pfam" id="PF00069">
    <property type="entry name" value="Pkinase"/>
    <property type="match status" value="1"/>
</dbReference>
<dbReference type="PANTHER" id="PTHR44329">
    <property type="entry name" value="SERINE/THREONINE-PROTEIN KINASE TNNI3K-RELATED"/>
    <property type="match status" value="1"/>
</dbReference>
<dbReference type="SUPFAM" id="SSF56112">
    <property type="entry name" value="Protein kinase-like (PK-like)"/>
    <property type="match status" value="1"/>
</dbReference>
<organism evidence="2 3">
    <name type="scientific">Aaosphaeria arxii CBS 175.79</name>
    <dbReference type="NCBI Taxonomy" id="1450172"/>
    <lineage>
        <taxon>Eukaryota</taxon>
        <taxon>Fungi</taxon>
        <taxon>Dikarya</taxon>
        <taxon>Ascomycota</taxon>
        <taxon>Pezizomycotina</taxon>
        <taxon>Dothideomycetes</taxon>
        <taxon>Pleosporomycetidae</taxon>
        <taxon>Pleosporales</taxon>
        <taxon>Pleosporales incertae sedis</taxon>
        <taxon>Aaosphaeria</taxon>
    </lineage>
</organism>
<dbReference type="AlphaFoldDB" id="A0A6A5YA41"/>
<dbReference type="GO" id="GO:0005524">
    <property type="term" value="F:ATP binding"/>
    <property type="evidence" value="ECO:0007669"/>
    <property type="project" value="InterPro"/>
</dbReference>
<keyword evidence="3" id="KW-1185">Reference proteome</keyword>
<dbReference type="OrthoDB" id="1668230at2759"/>
<dbReference type="Gene3D" id="1.10.510.10">
    <property type="entry name" value="Transferase(Phosphotransferase) domain 1"/>
    <property type="match status" value="1"/>
</dbReference>
<reference evidence="2" key="1">
    <citation type="journal article" date="2020" name="Stud. Mycol.">
        <title>101 Dothideomycetes genomes: a test case for predicting lifestyles and emergence of pathogens.</title>
        <authorList>
            <person name="Haridas S."/>
            <person name="Albert R."/>
            <person name="Binder M."/>
            <person name="Bloem J."/>
            <person name="Labutti K."/>
            <person name="Salamov A."/>
            <person name="Andreopoulos B."/>
            <person name="Baker S."/>
            <person name="Barry K."/>
            <person name="Bills G."/>
            <person name="Bluhm B."/>
            <person name="Cannon C."/>
            <person name="Castanera R."/>
            <person name="Culley D."/>
            <person name="Daum C."/>
            <person name="Ezra D."/>
            <person name="Gonzalez J."/>
            <person name="Henrissat B."/>
            <person name="Kuo A."/>
            <person name="Liang C."/>
            <person name="Lipzen A."/>
            <person name="Lutzoni F."/>
            <person name="Magnuson J."/>
            <person name="Mondo S."/>
            <person name="Nolan M."/>
            <person name="Ohm R."/>
            <person name="Pangilinan J."/>
            <person name="Park H.-J."/>
            <person name="Ramirez L."/>
            <person name="Alfaro M."/>
            <person name="Sun H."/>
            <person name="Tritt A."/>
            <person name="Yoshinaga Y."/>
            <person name="Zwiers L.-H."/>
            <person name="Turgeon B."/>
            <person name="Goodwin S."/>
            <person name="Spatafora J."/>
            <person name="Crous P."/>
            <person name="Grigoriev I."/>
        </authorList>
    </citation>
    <scope>NUCLEOTIDE SEQUENCE</scope>
    <source>
        <strain evidence="2">CBS 175.79</strain>
    </source>
</reference>
<dbReference type="InterPro" id="IPR011009">
    <property type="entry name" value="Kinase-like_dom_sf"/>
</dbReference>
<evidence type="ECO:0000259" key="1">
    <source>
        <dbReference type="PROSITE" id="PS50011"/>
    </source>
</evidence>
<keyword evidence="2" id="KW-0808">Transferase</keyword>
<dbReference type="InterPro" id="IPR000719">
    <property type="entry name" value="Prot_kinase_dom"/>
</dbReference>
<dbReference type="PROSITE" id="PS50011">
    <property type="entry name" value="PROTEIN_KINASE_DOM"/>
    <property type="match status" value="1"/>
</dbReference>
<evidence type="ECO:0000313" key="3">
    <source>
        <dbReference type="Proteomes" id="UP000799778"/>
    </source>
</evidence>
<dbReference type="EMBL" id="ML978066">
    <property type="protein sequence ID" value="KAF2021877.1"/>
    <property type="molecule type" value="Genomic_DNA"/>
</dbReference>
<name>A0A6A5YA41_9PLEO</name>
<keyword evidence="2" id="KW-0418">Kinase</keyword>
<dbReference type="InterPro" id="IPR051681">
    <property type="entry name" value="Ser/Thr_Kinases-Pseudokinases"/>
</dbReference>
<protein>
    <submittedName>
        <fullName evidence="2">Kinase-like protein</fullName>
    </submittedName>
</protein>
<dbReference type="GeneID" id="54280548"/>
<gene>
    <name evidence="2" type="ORF">BU24DRAFT_338835</name>
</gene>
<dbReference type="RefSeq" id="XP_033390216.1">
    <property type="nucleotide sequence ID" value="XM_033523151.1"/>
</dbReference>
<sequence length="279" mass="30645">MTSEAPVLPGIELPLDGLSGEADINPQVPIVNVIEGKGEFLGGGATGLVERLVSGDVIKSPWTGRPTSLDCRQEMAIEAQIYERLGAHPRLVQFKHWDPVSHALTLEYMPNGNLKDYVQKHGHGVSPSQRQQWVMEVVEGVELLHSYNVIQGDVGPHNFLLDIDLSLKICDFGGSSLDGSQATVAPGVRYRLPSLGGTTIKEDLFALGSTIYFIVTGREPYEELTDEDQVEKLYQNGVFPGLSEVPFAEIIALCWRQEAESAKMIIELVRRSSEKCQST</sequence>
<accession>A0A6A5YA41</accession>
<feature type="domain" description="Protein kinase" evidence="1">
    <location>
        <begin position="35"/>
        <end position="279"/>
    </location>
</feature>
<evidence type="ECO:0000313" key="2">
    <source>
        <dbReference type="EMBL" id="KAF2021877.1"/>
    </source>
</evidence>
<dbReference type="Proteomes" id="UP000799778">
    <property type="component" value="Unassembled WGS sequence"/>
</dbReference>
<proteinExistence type="predicted"/>
<dbReference type="GO" id="GO:0004674">
    <property type="term" value="F:protein serine/threonine kinase activity"/>
    <property type="evidence" value="ECO:0007669"/>
    <property type="project" value="TreeGrafter"/>
</dbReference>